<evidence type="ECO:0000313" key="3">
    <source>
        <dbReference type="Proteomes" id="UP000054279"/>
    </source>
</evidence>
<name>A0A0C9VVD3_SPHS4</name>
<sequence length="133" mass="15097">MPMVVKTGDPLILRSPDDILGATHCLHNCVQEKCQVQPMKQVYQDWHLVSIKGLQVEHTKEESLVLNTNQLWNASIVRSLFTVSLNGIHTQEQIVSEAVQHWTELNAAEVAAAARPQPIKRKRREHHKPSQDP</sequence>
<dbReference type="Proteomes" id="UP000054279">
    <property type="component" value="Unassembled WGS sequence"/>
</dbReference>
<keyword evidence="3" id="KW-1185">Reference proteome</keyword>
<dbReference type="HOGENOM" id="CLU_1908050_0_0_1"/>
<feature type="region of interest" description="Disordered" evidence="1">
    <location>
        <begin position="111"/>
        <end position="133"/>
    </location>
</feature>
<proteinExistence type="predicted"/>
<gene>
    <name evidence="2" type="ORF">M422DRAFT_254362</name>
</gene>
<dbReference type="EMBL" id="KN837129">
    <property type="protein sequence ID" value="KIJ42580.1"/>
    <property type="molecule type" value="Genomic_DNA"/>
</dbReference>
<evidence type="ECO:0000313" key="2">
    <source>
        <dbReference type="EMBL" id="KIJ42580.1"/>
    </source>
</evidence>
<dbReference type="AlphaFoldDB" id="A0A0C9VVD3"/>
<accession>A0A0C9VVD3</accession>
<organism evidence="2 3">
    <name type="scientific">Sphaerobolus stellatus (strain SS14)</name>
    <dbReference type="NCBI Taxonomy" id="990650"/>
    <lineage>
        <taxon>Eukaryota</taxon>
        <taxon>Fungi</taxon>
        <taxon>Dikarya</taxon>
        <taxon>Basidiomycota</taxon>
        <taxon>Agaricomycotina</taxon>
        <taxon>Agaricomycetes</taxon>
        <taxon>Phallomycetidae</taxon>
        <taxon>Geastrales</taxon>
        <taxon>Sphaerobolaceae</taxon>
        <taxon>Sphaerobolus</taxon>
    </lineage>
</organism>
<protein>
    <submittedName>
        <fullName evidence="2">Unplaced genomic scaffold SPHSTscaffold_54, whole genome shotgun sequence</fullName>
    </submittedName>
</protein>
<feature type="compositionally biased region" description="Basic residues" evidence="1">
    <location>
        <begin position="118"/>
        <end position="127"/>
    </location>
</feature>
<evidence type="ECO:0000256" key="1">
    <source>
        <dbReference type="SAM" id="MobiDB-lite"/>
    </source>
</evidence>
<reference evidence="2 3" key="1">
    <citation type="submission" date="2014-06" db="EMBL/GenBank/DDBJ databases">
        <title>Evolutionary Origins and Diversification of the Mycorrhizal Mutualists.</title>
        <authorList>
            <consortium name="DOE Joint Genome Institute"/>
            <consortium name="Mycorrhizal Genomics Consortium"/>
            <person name="Kohler A."/>
            <person name="Kuo A."/>
            <person name="Nagy L.G."/>
            <person name="Floudas D."/>
            <person name="Copeland A."/>
            <person name="Barry K.W."/>
            <person name="Cichocki N."/>
            <person name="Veneault-Fourrey C."/>
            <person name="LaButti K."/>
            <person name="Lindquist E.A."/>
            <person name="Lipzen A."/>
            <person name="Lundell T."/>
            <person name="Morin E."/>
            <person name="Murat C."/>
            <person name="Riley R."/>
            <person name="Ohm R."/>
            <person name="Sun H."/>
            <person name="Tunlid A."/>
            <person name="Henrissat B."/>
            <person name="Grigoriev I.V."/>
            <person name="Hibbett D.S."/>
            <person name="Martin F."/>
        </authorList>
    </citation>
    <scope>NUCLEOTIDE SEQUENCE [LARGE SCALE GENOMIC DNA]</scope>
    <source>
        <strain evidence="2 3">SS14</strain>
    </source>
</reference>